<dbReference type="GO" id="GO:0016020">
    <property type="term" value="C:membrane"/>
    <property type="evidence" value="ECO:0007669"/>
    <property type="project" value="GOC"/>
</dbReference>
<organism evidence="2 3">
    <name type="scientific">Aureimonas phyllosphaerae</name>
    <dbReference type="NCBI Taxonomy" id="1166078"/>
    <lineage>
        <taxon>Bacteria</taxon>
        <taxon>Pseudomonadati</taxon>
        <taxon>Pseudomonadota</taxon>
        <taxon>Alphaproteobacteria</taxon>
        <taxon>Hyphomicrobiales</taxon>
        <taxon>Aurantimonadaceae</taxon>
        <taxon>Aureimonas</taxon>
    </lineage>
</organism>
<evidence type="ECO:0000259" key="1">
    <source>
        <dbReference type="Pfam" id="PF03372"/>
    </source>
</evidence>
<sequence length="233" mass="25294">MSAPDSTDSLTIATWNLHGFVGEGRRPDPDRSFRVIGSFAADIVALQEVDGREHLRRLPHAFERVREALGGHLAETRLFGRPGREYGHALWSRYPPASVTTHALPGPGFEPRGVIEAVIETPLGALGVLSAHFGLDPRARPRQAAFLASLAKPGIATIALGDFNEWRRRGPVHHALVAALPVHRPVPTWPVRRPFACLDRIYASEGITLHSLEAVPAAAPASDHLPLVARIGF</sequence>
<keyword evidence="2" id="KW-0378">Hydrolase</keyword>
<protein>
    <submittedName>
        <fullName evidence="2">Endonuclease/exonuclease/phosphatase family metal-dependent hydrolase</fullName>
    </submittedName>
</protein>
<keyword evidence="2" id="KW-0255">Endonuclease</keyword>
<accession>A0A7W6FTD8</accession>
<name>A0A7W6FTD8_9HYPH</name>
<dbReference type="GO" id="GO:0006506">
    <property type="term" value="P:GPI anchor biosynthetic process"/>
    <property type="evidence" value="ECO:0007669"/>
    <property type="project" value="TreeGrafter"/>
</dbReference>
<dbReference type="InterPro" id="IPR005135">
    <property type="entry name" value="Endo/exonuclease/phosphatase"/>
</dbReference>
<evidence type="ECO:0000313" key="2">
    <source>
        <dbReference type="EMBL" id="MBB3934906.1"/>
    </source>
</evidence>
<gene>
    <name evidence="2" type="ORF">GGR05_001034</name>
</gene>
<keyword evidence="2" id="KW-0269">Exonuclease</keyword>
<comment type="caution">
    <text evidence="2">The sequence shown here is derived from an EMBL/GenBank/DDBJ whole genome shotgun (WGS) entry which is preliminary data.</text>
</comment>
<dbReference type="GO" id="GO:0004527">
    <property type="term" value="F:exonuclease activity"/>
    <property type="evidence" value="ECO:0007669"/>
    <property type="project" value="UniProtKB-KW"/>
</dbReference>
<keyword evidence="3" id="KW-1185">Reference proteome</keyword>
<proteinExistence type="predicted"/>
<dbReference type="GO" id="GO:0004519">
    <property type="term" value="F:endonuclease activity"/>
    <property type="evidence" value="ECO:0007669"/>
    <property type="project" value="UniProtKB-KW"/>
</dbReference>
<dbReference type="Proteomes" id="UP000531216">
    <property type="component" value="Unassembled WGS sequence"/>
</dbReference>
<keyword evidence="2" id="KW-0540">Nuclease</keyword>
<dbReference type="AlphaFoldDB" id="A0A7W6FTD8"/>
<feature type="domain" description="Endonuclease/exonuclease/phosphatase" evidence="1">
    <location>
        <begin position="13"/>
        <end position="224"/>
    </location>
</feature>
<dbReference type="RefSeq" id="WP_175526861.1">
    <property type="nucleotide sequence ID" value="NZ_FOOA01000011.1"/>
</dbReference>
<dbReference type="EMBL" id="JACIDO010000002">
    <property type="protein sequence ID" value="MBB3934906.1"/>
    <property type="molecule type" value="Genomic_DNA"/>
</dbReference>
<dbReference type="Gene3D" id="3.60.10.10">
    <property type="entry name" value="Endonuclease/exonuclease/phosphatase"/>
    <property type="match status" value="1"/>
</dbReference>
<dbReference type="Pfam" id="PF03372">
    <property type="entry name" value="Exo_endo_phos"/>
    <property type="match status" value="1"/>
</dbReference>
<dbReference type="InterPro" id="IPR051916">
    <property type="entry name" value="GPI-anchor_lipid_remodeler"/>
</dbReference>
<evidence type="ECO:0000313" key="3">
    <source>
        <dbReference type="Proteomes" id="UP000531216"/>
    </source>
</evidence>
<dbReference type="PANTHER" id="PTHR14859:SF15">
    <property type="entry name" value="ENDONUCLEASE_EXONUCLEASE_PHOSPHATASE DOMAIN-CONTAINING PROTEIN"/>
    <property type="match status" value="1"/>
</dbReference>
<dbReference type="SUPFAM" id="SSF56219">
    <property type="entry name" value="DNase I-like"/>
    <property type="match status" value="1"/>
</dbReference>
<dbReference type="InterPro" id="IPR036691">
    <property type="entry name" value="Endo/exonu/phosph_ase_sf"/>
</dbReference>
<dbReference type="PANTHER" id="PTHR14859">
    <property type="entry name" value="CALCOFLUOR WHITE HYPERSENSITIVE PROTEIN PRECURSOR"/>
    <property type="match status" value="1"/>
</dbReference>
<reference evidence="2 3" key="1">
    <citation type="submission" date="2020-08" db="EMBL/GenBank/DDBJ databases">
        <title>Genomic Encyclopedia of Type Strains, Phase IV (KMG-IV): sequencing the most valuable type-strain genomes for metagenomic binning, comparative biology and taxonomic classification.</title>
        <authorList>
            <person name="Goeker M."/>
        </authorList>
    </citation>
    <scope>NUCLEOTIDE SEQUENCE [LARGE SCALE GENOMIC DNA]</scope>
    <source>
        <strain evidence="2 3">DSM 25024</strain>
    </source>
</reference>